<keyword evidence="2" id="KW-1185">Reference proteome</keyword>
<dbReference type="RefSeq" id="WP_307149139.1">
    <property type="nucleotide sequence ID" value="NZ_JAUSTU010000003.1"/>
</dbReference>
<name>A0ABT9V0X3_9BACL</name>
<sequence>MVKLKITELKKELKQMENKELIEVISELYKKIPDVQHYLSTRFIGEDAVQSLYESAKKKIKDEFFPDRGFGKNGVGWGYHDELCDIYFSMG</sequence>
<proteinExistence type="predicted"/>
<comment type="caution">
    <text evidence="1">The sequence shown here is derived from an EMBL/GenBank/DDBJ whole genome shotgun (WGS) entry which is preliminary data.</text>
</comment>
<accession>A0ABT9V0X3</accession>
<dbReference type="Proteomes" id="UP001231362">
    <property type="component" value="Unassembled WGS sequence"/>
</dbReference>
<dbReference type="Pfam" id="PF19652">
    <property type="entry name" value="DUF6155"/>
    <property type="match status" value="1"/>
</dbReference>
<reference evidence="1 2" key="1">
    <citation type="submission" date="2023-07" db="EMBL/GenBank/DDBJ databases">
        <title>Genomic Encyclopedia of Type Strains, Phase IV (KMG-IV): sequencing the most valuable type-strain genomes for metagenomic binning, comparative biology and taxonomic classification.</title>
        <authorList>
            <person name="Goeker M."/>
        </authorList>
    </citation>
    <scope>NUCLEOTIDE SEQUENCE [LARGE SCALE GENOMIC DNA]</scope>
    <source>
        <strain evidence="1 2">DSM 23948</strain>
    </source>
</reference>
<gene>
    <name evidence="1" type="ORF">J2S07_000836</name>
</gene>
<dbReference type="EMBL" id="JAUSTU010000003">
    <property type="protein sequence ID" value="MDQ0154532.1"/>
    <property type="molecule type" value="Genomic_DNA"/>
</dbReference>
<dbReference type="InterPro" id="IPR046153">
    <property type="entry name" value="DUF6155"/>
</dbReference>
<evidence type="ECO:0000313" key="1">
    <source>
        <dbReference type="EMBL" id="MDQ0154532.1"/>
    </source>
</evidence>
<organism evidence="1 2">
    <name type="scientific">Anoxybacillus andreesenii</name>
    <dbReference type="NCBI Taxonomy" id="1325932"/>
    <lineage>
        <taxon>Bacteria</taxon>
        <taxon>Bacillati</taxon>
        <taxon>Bacillota</taxon>
        <taxon>Bacilli</taxon>
        <taxon>Bacillales</taxon>
        <taxon>Anoxybacillaceae</taxon>
        <taxon>Anoxybacillus</taxon>
    </lineage>
</organism>
<protein>
    <submittedName>
        <fullName evidence="1">TusA-related sulfurtransferase</fullName>
    </submittedName>
</protein>
<evidence type="ECO:0000313" key="2">
    <source>
        <dbReference type="Proteomes" id="UP001231362"/>
    </source>
</evidence>